<dbReference type="InterPro" id="IPR005809">
    <property type="entry name" value="Succ_CoA_ligase-like_bsu"/>
</dbReference>
<dbReference type="FunFam" id="3.30.1490.20:FF:000002">
    <property type="entry name" value="Succinate--CoA ligase [ADP-forming] subunit beta"/>
    <property type="match status" value="1"/>
</dbReference>
<proteinExistence type="inferred from homology"/>
<evidence type="ECO:0000256" key="5">
    <source>
        <dbReference type="ARBA" id="ARBA00022741"/>
    </source>
</evidence>
<protein>
    <recommendedName>
        <fullName evidence="7">Succinate--CoA ligase [ADP-forming] subunit beta</fullName>
        <ecNumber evidence="7">6.2.1.5</ecNumber>
    </recommendedName>
    <alternativeName>
        <fullName evidence="7">Succinyl-CoA synthetase subunit beta</fullName>
        <shortName evidence="7">SCS-beta</shortName>
    </alternativeName>
</protein>
<reference evidence="10 11" key="1">
    <citation type="submission" date="2017-09" db="EMBL/GenBank/DDBJ databases">
        <title>Bloom of a denitrifying methanotroph, Candidatus Methylomirabilis limnetica, in a deep stratified lake.</title>
        <authorList>
            <person name="Graf J.S."/>
            <person name="Marchant H.K."/>
            <person name="Tienken D."/>
            <person name="Hach P.F."/>
            <person name="Brand A."/>
            <person name="Schubert C.J."/>
            <person name="Kuypers M.M."/>
            <person name="Milucka J."/>
        </authorList>
    </citation>
    <scope>NUCLEOTIDE SEQUENCE [LARGE SCALE GENOMIC DNA]</scope>
    <source>
        <strain evidence="10 11">Zug</strain>
    </source>
</reference>
<dbReference type="FunFam" id="3.40.50.261:FF:000001">
    <property type="entry name" value="Succinate--CoA ligase [ADP-forming] subunit beta"/>
    <property type="match status" value="1"/>
</dbReference>
<dbReference type="InterPro" id="IPR016102">
    <property type="entry name" value="Succinyl-CoA_synth-like"/>
</dbReference>
<evidence type="ECO:0000256" key="8">
    <source>
        <dbReference type="PROSITE-ProRule" id="PRU00409"/>
    </source>
</evidence>
<keyword evidence="2 7" id="KW-0816">Tricarboxylic acid cycle</keyword>
<evidence type="ECO:0000256" key="3">
    <source>
        <dbReference type="ARBA" id="ARBA00022598"/>
    </source>
</evidence>
<dbReference type="PIRSF" id="PIRSF001554">
    <property type="entry name" value="SucCS_beta"/>
    <property type="match status" value="1"/>
</dbReference>
<dbReference type="EMBL" id="NVQC01000024">
    <property type="protein sequence ID" value="PTL35375.1"/>
    <property type="molecule type" value="Genomic_DNA"/>
</dbReference>
<feature type="domain" description="ATP-grasp" evidence="9">
    <location>
        <begin position="9"/>
        <end position="54"/>
    </location>
</feature>
<comment type="function">
    <text evidence="7">Succinyl-CoA synthetase functions in the citric acid cycle (TCA), coupling the hydrolysis of succinyl-CoA to the synthesis of either ATP or GTP and thus represents the only step of substrate-level phosphorylation in the TCA. The beta subunit provides nucleotide specificity of the enzyme and binds the substrate succinate, while the binding sites for coenzyme A and phosphate are found in the alpha subunit.</text>
</comment>
<feature type="binding site" evidence="7">
    <location>
        <position position="98"/>
    </location>
    <ligand>
        <name>ATP</name>
        <dbReference type="ChEBI" id="CHEBI:30616"/>
    </ligand>
</feature>
<comment type="caution">
    <text evidence="10">The sequence shown here is derived from an EMBL/GenBank/DDBJ whole genome shotgun (WGS) entry which is preliminary data.</text>
</comment>
<evidence type="ECO:0000256" key="4">
    <source>
        <dbReference type="ARBA" id="ARBA00022723"/>
    </source>
</evidence>
<dbReference type="AlphaFoldDB" id="A0A2T4TW90"/>
<keyword evidence="3 7" id="KW-0436">Ligase</keyword>
<comment type="catalytic activity">
    <reaction evidence="7">
        <text>succinate + ATP + CoA = succinyl-CoA + ADP + phosphate</text>
        <dbReference type="Rhea" id="RHEA:17661"/>
        <dbReference type="ChEBI" id="CHEBI:30031"/>
        <dbReference type="ChEBI" id="CHEBI:30616"/>
        <dbReference type="ChEBI" id="CHEBI:43474"/>
        <dbReference type="ChEBI" id="CHEBI:57287"/>
        <dbReference type="ChEBI" id="CHEBI:57292"/>
        <dbReference type="ChEBI" id="CHEBI:456216"/>
        <dbReference type="EC" id="6.2.1.5"/>
    </reaction>
</comment>
<dbReference type="Pfam" id="PF08442">
    <property type="entry name" value="ATP-grasp_2"/>
    <property type="match status" value="1"/>
</dbReference>
<dbReference type="InterPro" id="IPR013815">
    <property type="entry name" value="ATP_grasp_subdomain_1"/>
</dbReference>
<evidence type="ECO:0000313" key="10">
    <source>
        <dbReference type="EMBL" id="PTL35375.1"/>
    </source>
</evidence>
<accession>A0A2T4TW90</accession>
<dbReference type="NCBIfam" id="TIGR01016">
    <property type="entry name" value="sucCoAbeta"/>
    <property type="match status" value="1"/>
</dbReference>
<evidence type="ECO:0000256" key="2">
    <source>
        <dbReference type="ARBA" id="ARBA00022532"/>
    </source>
</evidence>
<feature type="binding site" evidence="7">
    <location>
        <position position="198"/>
    </location>
    <ligand>
        <name>Mg(2+)</name>
        <dbReference type="ChEBI" id="CHEBI:18420"/>
    </ligand>
</feature>
<keyword evidence="4 7" id="KW-0479">Metal-binding</keyword>
<dbReference type="InterPro" id="IPR017866">
    <property type="entry name" value="Succ-CoA_synthase_bsu_CS"/>
</dbReference>
<comment type="catalytic activity">
    <reaction evidence="7">
        <text>GTP + succinate + CoA = succinyl-CoA + GDP + phosphate</text>
        <dbReference type="Rhea" id="RHEA:22120"/>
        <dbReference type="ChEBI" id="CHEBI:30031"/>
        <dbReference type="ChEBI" id="CHEBI:37565"/>
        <dbReference type="ChEBI" id="CHEBI:43474"/>
        <dbReference type="ChEBI" id="CHEBI:57287"/>
        <dbReference type="ChEBI" id="CHEBI:57292"/>
        <dbReference type="ChEBI" id="CHEBI:58189"/>
    </reaction>
</comment>
<organism evidence="10 11">
    <name type="scientific">Candidatus Methylomirabilis limnetica</name>
    <dbReference type="NCBI Taxonomy" id="2033718"/>
    <lineage>
        <taxon>Bacteria</taxon>
        <taxon>Candidatus Methylomirabilota</taxon>
        <taxon>Candidatus Methylomirabilia</taxon>
        <taxon>Candidatus Methylomirabilales</taxon>
        <taxon>Candidatus Methylomirabilaceae</taxon>
        <taxon>Candidatus Methylomirabilis</taxon>
    </lineage>
</organism>
<evidence type="ECO:0000313" key="11">
    <source>
        <dbReference type="Proteomes" id="UP000241436"/>
    </source>
</evidence>
<dbReference type="NCBIfam" id="NF001913">
    <property type="entry name" value="PRK00696.1"/>
    <property type="match status" value="1"/>
</dbReference>
<dbReference type="PANTHER" id="PTHR11815:SF10">
    <property type="entry name" value="SUCCINATE--COA LIGASE [GDP-FORMING] SUBUNIT BETA, MITOCHONDRIAL"/>
    <property type="match status" value="1"/>
</dbReference>
<evidence type="ECO:0000256" key="7">
    <source>
        <dbReference type="HAMAP-Rule" id="MF_00558"/>
    </source>
</evidence>
<dbReference type="Pfam" id="PF00549">
    <property type="entry name" value="Ligase_CoA"/>
    <property type="match status" value="1"/>
</dbReference>
<feature type="binding site" evidence="7">
    <location>
        <begin position="52"/>
        <end position="54"/>
    </location>
    <ligand>
        <name>ATP</name>
        <dbReference type="ChEBI" id="CHEBI:30616"/>
    </ligand>
</feature>
<comment type="cofactor">
    <cofactor evidence="7">
        <name>Mg(2+)</name>
        <dbReference type="ChEBI" id="CHEBI:18420"/>
    </cofactor>
    <text evidence="7">Binds 1 Mg(2+) ion per subunit.</text>
</comment>
<feature type="binding site" evidence="7">
    <location>
        <position position="106"/>
    </location>
    <ligand>
        <name>ATP</name>
        <dbReference type="ChEBI" id="CHEBI:30616"/>
    </ligand>
</feature>
<evidence type="ECO:0000259" key="9">
    <source>
        <dbReference type="PROSITE" id="PS50975"/>
    </source>
</evidence>
<comment type="similarity">
    <text evidence="1 7">Belongs to the succinate/malate CoA ligase beta subunit family.</text>
</comment>
<keyword evidence="6 7" id="KW-0460">Magnesium</keyword>
<dbReference type="UniPathway" id="UPA00223">
    <property type="reaction ID" value="UER00999"/>
</dbReference>
<dbReference type="HAMAP" id="MF_00558">
    <property type="entry name" value="Succ_CoA_beta"/>
    <property type="match status" value="1"/>
</dbReference>
<dbReference type="InterPro" id="IPR005811">
    <property type="entry name" value="SUCC_ACL_C"/>
</dbReference>
<dbReference type="SUPFAM" id="SSF56059">
    <property type="entry name" value="Glutathione synthetase ATP-binding domain-like"/>
    <property type="match status" value="1"/>
</dbReference>
<feature type="binding site" evidence="7">
    <location>
        <position position="212"/>
    </location>
    <ligand>
        <name>Mg(2+)</name>
        <dbReference type="ChEBI" id="CHEBI:18420"/>
    </ligand>
</feature>
<dbReference type="GO" id="GO:0006099">
    <property type="term" value="P:tricarboxylic acid cycle"/>
    <property type="evidence" value="ECO:0007669"/>
    <property type="project" value="UniProtKB-UniRule"/>
</dbReference>
<dbReference type="FunFam" id="3.30.470.20:FF:000002">
    <property type="entry name" value="Succinate--CoA ligase [ADP-forming] subunit beta"/>
    <property type="match status" value="1"/>
</dbReference>
<dbReference type="GO" id="GO:0042709">
    <property type="term" value="C:succinate-CoA ligase complex"/>
    <property type="evidence" value="ECO:0007669"/>
    <property type="project" value="TreeGrafter"/>
</dbReference>
<keyword evidence="7 8" id="KW-0067">ATP-binding</keyword>
<dbReference type="GO" id="GO:0004775">
    <property type="term" value="F:succinate-CoA ligase (ADP-forming) activity"/>
    <property type="evidence" value="ECO:0007669"/>
    <property type="project" value="UniProtKB-UniRule"/>
</dbReference>
<dbReference type="PROSITE" id="PS01217">
    <property type="entry name" value="SUCCINYL_COA_LIG_3"/>
    <property type="match status" value="1"/>
</dbReference>
<feature type="binding site" evidence="7">
    <location>
        <begin position="320"/>
        <end position="322"/>
    </location>
    <ligand>
        <name>substrate</name>
        <note>ligand shared with subunit alpha</note>
    </ligand>
</feature>
<dbReference type="OrthoDB" id="9802602at2"/>
<dbReference type="PROSITE" id="PS50975">
    <property type="entry name" value="ATP_GRASP"/>
    <property type="match status" value="1"/>
</dbReference>
<dbReference type="RefSeq" id="WP_107563144.1">
    <property type="nucleotide sequence ID" value="NZ_NVQC01000024.1"/>
</dbReference>
<dbReference type="GO" id="GO:0005829">
    <property type="term" value="C:cytosol"/>
    <property type="evidence" value="ECO:0007669"/>
    <property type="project" value="TreeGrafter"/>
</dbReference>
<dbReference type="SUPFAM" id="SSF52210">
    <property type="entry name" value="Succinyl-CoA synthetase domains"/>
    <property type="match status" value="1"/>
</dbReference>
<dbReference type="PANTHER" id="PTHR11815">
    <property type="entry name" value="SUCCINYL-COA SYNTHETASE BETA CHAIN"/>
    <property type="match status" value="1"/>
</dbReference>
<name>A0A2T4TW90_9BACT</name>
<dbReference type="Gene3D" id="3.30.1490.20">
    <property type="entry name" value="ATP-grasp fold, A domain"/>
    <property type="match status" value="1"/>
</dbReference>
<dbReference type="Gene3D" id="3.40.50.261">
    <property type="entry name" value="Succinyl-CoA synthetase domains"/>
    <property type="match status" value="1"/>
</dbReference>
<evidence type="ECO:0000256" key="1">
    <source>
        <dbReference type="ARBA" id="ARBA00009182"/>
    </source>
</evidence>
<reference evidence="11" key="2">
    <citation type="journal article" date="2018" name="Environ. Microbiol.">
        <title>Bloom of a denitrifying methanotroph, 'Candidatus Methylomirabilis limnetica', in a deep stratified lake.</title>
        <authorList>
            <person name="Graf J.S."/>
            <person name="Mayr M.J."/>
            <person name="Marchant H.K."/>
            <person name="Tienken D."/>
            <person name="Hach P.F."/>
            <person name="Brand A."/>
            <person name="Schubert C.J."/>
            <person name="Kuypers M.M."/>
            <person name="Milucka J."/>
        </authorList>
    </citation>
    <scope>NUCLEOTIDE SEQUENCE [LARGE SCALE GENOMIC DNA]</scope>
    <source>
        <strain evidence="11">Zug</strain>
    </source>
</reference>
<feature type="binding site" evidence="7">
    <location>
        <position position="263"/>
    </location>
    <ligand>
        <name>substrate</name>
        <note>ligand shared with subunit alpha</note>
    </ligand>
</feature>
<dbReference type="EC" id="6.2.1.5" evidence="7"/>
<gene>
    <name evidence="7" type="primary">sucC</name>
    <name evidence="10" type="ORF">CLG94_09915</name>
</gene>
<sequence>MKIHEFQAKAILAAYGVPVPRGEVVTTSVEAGRAAERLGGAVVLKAQIHAGGRGKAGGVVLVSSPHEAEAATQRLIGSRLITHQTGPEGRVVKRILVEEQVTISRELYAGIALDRRAAQPMIMASGTGGVEIEELAANYPERIIRVVVDPATQLQPFHIRRLVLGFALPQPVQSIAARLFPALYRLYQEKDCSLVEINPLVVTAEGRLLALDAKLTIDDNALFRHPDLKALRDLDEELPLEVEASRFGLNYIKLDGTVGCMVNGAGLAMATMDLVKLIGGEPANFLDVGGGASAEQIEHAFRILISDRSVNVVLINIFGGILRCDRLAEGVIQAVRSLHVTLPIVVRMEGTNVDQGKRMLAESGLNFITAPGMQEAADRAVQCSRFNVRGSMFKVQRSTSLIEE</sequence>
<feature type="binding site" evidence="7">
    <location>
        <position position="45"/>
    </location>
    <ligand>
        <name>ATP</name>
        <dbReference type="ChEBI" id="CHEBI:30616"/>
    </ligand>
</feature>
<dbReference type="GO" id="GO:0004776">
    <property type="term" value="F:succinate-CoA ligase (GDP-forming) activity"/>
    <property type="evidence" value="ECO:0007669"/>
    <property type="project" value="RHEA"/>
</dbReference>
<dbReference type="GO" id="GO:0000287">
    <property type="term" value="F:magnesium ion binding"/>
    <property type="evidence" value="ECO:0007669"/>
    <property type="project" value="UniProtKB-UniRule"/>
</dbReference>
<evidence type="ECO:0000256" key="6">
    <source>
        <dbReference type="ARBA" id="ARBA00022842"/>
    </source>
</evidence>
<dbReference type="GO" id="GO:0005524">
    <property type="term" value="F:ATP binding"/>
    <property type="evidence" value="ECO:0007669"/>
    <property type="project" value="UniProtKB-UniRule"/>
</dbReference>
<dbReference type="InterPro" id="IPR013650">
    <property type="entry name" value="ATP-grasp_succ-CoA_synth-type"/>
</dbReference>
<comment type="pathway">
    <text evidence="7">Carbohydrate metabolism; tricarboxylic acid cycle; succinate from succinyl-CoA (ligase route): step 1/1.</text>
</comment>
<comment type="subunit">
    <text evidence="7">Heterotetramer of two alpha and two beta subunits.</text>
</comment>
<dbReference type="Proteomes" id="UP000241436">
    <property type="component" value="Unassembled WGS sequence"/>
</dbReference>
<feature type="binding site" evidence="7">
    <location>
        <position position="101"/>
    </location>
    <ligand>
        <name>ATP</name>
        <dbReference type="ChEBI" id="CHEBI:30616"/>
    </ligand>
</feature>
<keyword evidence="11" id="KW-1185">Reference proteome</keyword>
<keyword evidence="5 7" id="KW-0547">Nucleotide-binding</keyword>
<dbReference type="InterPro" id="IPR011761">
    <property type="entry name" value="ATP-grasp"/>
</dbReference>
<dbReference type="Gene3D" id="3.30.470.20">
    <property type="entry name" value="ATP-grasp fold, B domain"/>
    <property type="match status" value="1"/>
</dbReference>
<dbReference type="GO" id="GO:0006104">
    <property type="term" value="P:succinyl-CoA metabolic process"/>
    <property type="evidence" value="ECO:0007669"/>
    <property type="project" value="TreeGrafter"/>
</dbReference>